<evidence type="ECO:0000259" key="11">
    <source>
        <dbReference type="PROSITE" id="PS50262"/>
    </source>
</evidence>
<accession>A0A813YEN6</accession>
<dbReference type="InterPro" id="IPR007330">
    <property type="entry name" value="MIT_dom"/>
</dbReference>
<dbReference type="InterPro" id="IPR036181">
    <property type="entry name" value="MIT_dom_sf"/>
</dbReference>
<evidence type="ECO:0000256" key="5">
    <source>
        <dbReference type="ARBA" id="ARBA00023040"/>
    </source>
</evidence>
<evidence type="ECO:0000256" key="6">
    <source>
        <dbReference type="ARBA" id="ARBA00023136"/>
    </source>
</evidence>
<dbReference type="Proteomes" id="UP000677228">
    <property type="component" value="Unassembled WGS sequence"/>
</dbReference>
<evidence type="ECO:0000256" key="9">
    <source>
        <dbReference type="RuleBase" id="RU000688"/>
    </source>
</evidence>
<dbReference type="SUPFAM" id="SSF81321">
    <property type="entry name" value="Family A G protein-coupled receptor-like"/>
    <property type="match status" value="1"/>
</dbReference>
<dbReference type="Gene3D" id="1.20.1070.10">
    <property type="entry name" value="Rhodopsin 7-helix transmembrane proteins"/>
    <property type="match status" value="2"/>
</dbReference>
<keyword evidence="4 10" id="KW-1133">Transmembrane helix</keyword>
<dbReference type="InterPro" id="IPR000276">
    <property type="entry name" value="GPCR_Rhodpsn"/>
</dbReference>
<dbReference type="Pfam" id="PF00001">
    <property type="entry name" value="7tm_1"/>
    <property type="match status" value="1"/>
</dbReference>
<feature type="transmembrane region" description="Helical" evidence="10">
    <location>
        <begin position="151"/>
        <end position="171"/>
    </location>
</feature>
<dbReference type="OrthoDB" id="10071887at2759"/>
<gene>
    <name evidence="13" type="ORF">GPM918_LOCUS7727</name>
    <name evidence="12" type="ORF">OVA965_LOCUS3700</name>
    <name evidence="15" type="ORF">SRO942_LOCUS7727</name>
    <name evidence="14" type="ORF">TMI583_LOCUS3698</name>
</gene>
<evidence type="ECO:0000313" key="15">
    <source>
        <dbReference type="EMBL" id="CAF3669057.1"/>
    </source>
</evidence>
<feature type="transmembrane region" description="Helical" evidence="10">
    <location>
        <begin position="20"/>
        <end position="45"/>
    </location>
</feature>
<protein>
    <recommendedName>
        <fullName evidence="11">G-protein coupled receptors family 1 profile domain-containing protein</fullName>
    </recommendedName>
</protein>
<dbReference type="EMBL" id="CAJNOQ010001283">
    <property type="protein sequence ID" value="CAF0883309.1"/>
    <property type="molecule type" value="Genomic_DNA"/>
</dbReference>
<comment type="similarity">
    <text evidence="9">Belongs to the G-protein coupled receptor 1 family.</text>
</comment>
<dbReference type="InterPro" id="IPR017452">
    <property type="entry name" value="GPCR_Rhodpsn_7TM"/>
</dbReference>
<feature type="transmembrane region" description="Helical" evidence="10">
    <location>
        <begin position="100"/>
        <end position="121"/>
    </location>
</feature>
<evidence type="ECO:0000256" key="3">
    <source>
        <dbReference type="ARBA" id="ARBA00022692"/>
    </source>
</evidence>
<dbReference type="EMBL" id="CAJOBC010001283">
    <property type="protein sequence ID" value="CAF3669057.1"/>
    <property type="molecule type" value="Genomic_DNA"/>
</dbReference>
<dbReference type="PANTHER" id="PTHR24248">
    <property type="entry name" value="ADRENERGIC RECEPTOR-RELATED G-PROTEIN COUPLED RECEPTOR"/>
    <property type="match status" value="1"/>
</dbReference>
<evidence type="ECO:0000256" key="1">
    <source>
        <dbReference type="ARBA" id="ARBA00004651"/>
    </source>
</evidence>
<proteinExistence type="inferred from homology"/>
<name>A0A813YEN6_9BILA</name>
<dbReference type="SUPFAM" id="SSF116846">
    <property type="entry name" value="MIT domain"/>
    <property type="match status" value="1"/>
</dbReference>
<dbReference type="GO" id="GO:0004930">
    <property type="term" value="F:G protein-coupled receptor activity"/>
    <property type="evidence" value="ECO:0007669"/>
    <property type="project" value="UniProtKB-KW"/>
</dbReference>
<dbReference type="EMBL" id="CAJNOK010000911">
    <property type="protein sequence ID" value="CAF0782737.1"/>
    <property type="molecule type" value="Genomic_DNA"/>
</dbReference>
<dbReference type="PANTHER" id="PTHR24248:SF204">
    <property type="entry name" value="HISTAMINE H1 RECEPTOR"/>
    <property type="match status" value="1"/>
</dbReference>
<evidence type="ECO:0000313" key="13">
    <source>
        <dbReference type="EMBL" id="CAF0883309.1"/>
    </source>
</evidence>
<reference evidence="13" key="1">
    <citation type="submission" date="2021-02" db="EMBL/GenBank/DDBJ databases">
        <authorList>
            <person name="Nowell W R."/>
        </authorList>
    </citation>
    <scope>NUCLEOTIDE SEQUENCE</scope>
</reference>
<keyword evidence="2" id="KW-1003">Cell membrane</keyword>
<dbReference type="Proteomes" id="UP000682733">
    <property type="component" value="Unassembled WGS sequence"/>
</dbReference>
<keyword evidence="7 9" id="KW-0675">Receptor</keyword>
<keyword evidence="8 9" id="KW-0807">Transducer</keyword>
<dbReference type="AlphaFoldDB" id="A0A813YEN6"/>
<keyword evidence="3 9" id="KW-0812">Transmembrane</keyword>
<feature type="transmembrane region" description="Helical" evidence="10">
    <location>
        <begin position="57"/>
        <end position="79"/>
    </location>
</feature>
<comment type="caution">
    <text evidence="13">The sequence shown here is derived from an EMBL/GenBank/DDBJ whole genome shotgun (WGS) entry which is preliminary data.</text>
</comment>
<keyword evidence="6 10" id="KW-0472">Membrane</keyword>
<dbReference type="PROSITE" id="PS50262">
    <property type="entry name" value="G_PROTEIN_RECEP_F1_2"/>
    <property type="match status" value="1"/>
</dbReference>
<evidence type="ECO:0000313" key="16">
    <source>
        <dbReference type="Proteomes" id="UP000663829"/>
    </source>
</evidence>
<dbReference type="Gene3D" id="1.20.58.80">
    <property type="entry name" value="Phosphotransferase system, lactose/cellobiose-type IIA subunit"/>
    <property type="match status" value="1"/>
</dbReference>
<dbReference type="GO" id="GO:0043410">
    <property type="term" value="P:positive regulation of MAPK cascade"/>
    <property type="evidence" value="ECO:0007669"/>
    <property type="project" value="TreeGrafter"/>
</dbReference>
<organism evidence="13 16">
    <name type="scientific">Didymodactylos carnosus</name>
    <dbReference type="NCBI Taxonomy" id="1234261"/>
    <lineage>
        <taxon>Eukaryota</taxon>
        <taxon>Metazoa</taxon>
        <taxon>Spiralia</taxon>
        <taxon>Gnathifera</taxon>
        <taxon>Rotifera</taxon>
        <taxon>Eurotatoria</taxon>
        <taxon>Bdelloidea</taxon>
        <taxon>Philodinida</taxon>
        <taxon>Philodinidae</taxon>
        <taxon>Didymodactylos</taxon>
    </lineage>
</organism>
<evidence type="ECO:0000256" key="7">
    <source>
        <dbReference type="ARBA" id="ARBA00023170"/>
    </source>
</evidence>
<evidence type="ECO:0000256" key="4">
    <source>
        <dbReference type="ARBA" id="ARBA00022989"/>
    </source>
</evidence>
<evidence type="ECO:0000313" key="14">
    <source>
        <dbReference type="EMBL" id="CAF3564537.1"/>
    </source>
</evidence>
<dbReference type="GO" id="GO:0005886">
    <property type="term" value="C:plasma membrane"/>
    <property type="evidence" value="ECO:0007669"/>
    <property type="project" value="UniProtKB-SubCell"/>
</dbReference>
<evidence type="ECO:0000313" key="12">
    <source>
        <dbReference type="EMBL" id="CAF0782737.1"/>
    </source>
</evidence>
<sequence length="774" mass="89045">MTIPLHSQNARLQAQVSNLFILSLAIADLAVGLLVMPLSSVTIVAGRWPFKHNVVCLIWLSADYVASTASIFNLFILSLDRYWAVVHPFRYLRNRTHKRATTFILLIWLISSLWIPAIIFWPNSDPLMEDECDTAFRGNKTFKTLSALMNFYIPLLGMIIISCRIMQAIRLRSKMEIGRRLSAATQKQMQNPRPTSRVNKKIKRLHLQQQQRISDELLNKRLSTLHSPTELDSFETESSLRAPLSDIPNNHIDQYSSFNDTYASNSTSPTINSTYLKKSCLCSTNINNLFSAYDDDDQESFSVQNITVNDKRLVKSKSYHDGNYYLSENSNETLTVPVSNSSLNENRMMQHRSYKNVRNKLQKHRHQRFSLNSLKPILFPIKNKSRRPIVVVDIINHHRKMTTSLSVEPYMQYQNSVNDKRPHNLSVTSSFDDEHVKTIITNPQITLYQSPNILLSSSKTTESHSIEDDHLSSPYNLSVYDRTPSVHDLNKSTKILNLSEPPLLRTVESLPKLPVSINTDSTYLSQPHISIGCCKFLVFLKDPSRAHALQKELKAARQLGILVGLFTVSWLPYFILFMVVAWCKTCVSDSVFLSSIWLGYLNSSLNPLIYPLCNAHFRHAFKKIFYCVERTKTKLPNLAALKELHSNSARKEIGNLSYVSDLLSPIIEDVLSICENKDDFDKLKSGLKLIENAKLYDLKKDYYLAIRYYREGIDLIMDEFMSRTTGNEQSKEYLRLKCHKILNRIEELKKLIKHYEKDTFNQAIDDEHTNNSNN</sequence>
<dbReference type="Proteomes" id="UP000663829">
    <property type="component" value="Unassembled WGS sequence"/>
</dbReference>
<dbReference type="PRINTS" id="PR00237">
    <property type="entry name" value="GPCRRHODOPSN"/>
</dbReference>
<dbReference type="Proteomes" id="UP000681722">
    <property type="component" value="Unassembled WGS sequence"/>
</dbReference>
<feature type="transmembrane region" description="Helical" evidence="10">
    <location>
        <begin position="559"/>
        <end position="582"/>
    </location>
</feature>
<feature type="domain" description="G-protein coupled receptors family 1 profile" evidence="11">
    <location>
        <begin position="1"/>
        <end position="610"/>
    </location>
</feature>
<evidence type="ECO:0000256" key="2">
    <source>
        <dbReference type="ARBA" id="ARBA00022475"/>
    </source>
</evidence>
<dbReference type="PROSITE" id="PS00237">
    <property type="entry name" value="G_PROTEIN_RECEP_F1_1"/>
    <property type="match status" value="1"/>
</dbReference>
<evidence type="ECO:0000256" key="8">
    <source>
        <dbReference type="ARBA" id="ARBA00023224"/>
    </source>
</evidence>
<keyword evidence="5 9" id="KW-0297">G-protein coupled receptor</keyword>
<keyword evidence="16" id="KW-1185">Reference proteome</keyword>
<dbReference type="EMBL" id="CAJOBA010000911">
    <property type="protein sequence ID" value="CAF3564537.1"/>
    <property type="molecule type" value="Genomic_DNA"/>
</dbReference>
<dbReference type="Pfam" id="PF04212">
    <property type="entry name" value="MIT"/>
    <property type="match status" value="1"/>
</dbReference>
<evidence type="ECO:0000256" key="10">
    <source>
        <dbReference type="SAM" id="Phobius"/>
    </source>
</evidence>
<comment type="subcellular location">
    <subcellularLocation>
        <location evidence="1">Cell membrane</location>
        <topology evidence="1">Multi-pass membrane protein</topology>
    </subcellularLocation>
</comment>
<dbReference type="GO" id="GO:0071880">
    <property type="term" value="P:adenylate cyclase-activating adrenergic receptor signaling pathway"/>
    <property type="evidence" value="ECO:0007669"/>
    <property type="project" value="TreeGrafter"/>
</dbReference>